<evidence type="ECO:0000313" key="3">
    <source>
        <dbReference type="EMBL" id="CAI9269168.1"/>
    </source>
</evidence>
<dbReference type="EMBL" id="OX465077">
    <property type="protein sequence ID" value="CAI9269168.1"/>
    <property type="molecule type" value="Genomic_DNA"/>
</dbReference>
<dbReference type="GO" id="GO:0005886">
    <property type="term" value="C:plasma membrane"/>
    <property type="evidence" value="ECO:0007669"/>
    <property type="project" value="TreeGrafter"/>
</dbReference>
<proteinExistence type="predicted"/>
<evidence type="ECO:0000313" key="4">
    <source>
        <dbReference type="Proteomes" id="UP001177003"/>
    </source>
</evidence>
<accession>A0AA35VHT3</accession>
<dbReference type="InterPro" id="IPR055474">
    <property type="entry name" value="DUF7046"/>
</dbReference>
<organism evidence="3 4">
    <name type="scientific">Lactuca saligna</name>
    <name type="common">Willowleaf lettuce</name>
    <dbReference type="NCBI Taxonomy" id="75948"/>
    <lineage>
        <taxon>Eukaryota</taxon>
        <taxon>Viridiplantae</taxon>
        <taxon>Streptophyta</taxon>
        <taxon>Embryophyta</taxon>
        <taxon>Tracheophyta</taxon>
        <taxon>Spermatophyta</taxon>
        <taxon>Magnoliopsida</taxon>
        <taxon>eudicotyledons</taxon>
        <taxon>Gunneridae</taxon>
        <taxon>Pentapetalae</taxon>
        <taxon>asterids</taxon>
        <taxon>campanulids</taxon>
        <taxon>Asterales</taxon>
        <taxon>Asteraceae</taxon>
        <taxon>Cichorioideae</taxon>
        <taxon>Cichorieae</taxon>
        <taxon>Lactucinae</taxon>
        <taxon>Lactuca</taxon>
    </lineage>
</organism>
<name>A0AA35VHT3_LACSI</name>
<dbReference type="Pfam" id="PF23197">
    <property type="entry name" value="IG_AIR9"/>
    <property type="match status" value="1"/>
</dbReference>
<evidence type="ECO:0000259" key="1">
    <source>
        <dbReference type="Pfam" id="PF23080"/>
    </source>
</evidence>
<feature type="domain" description="AIR9-like A9" evidence="2">
    <location>
        <begin position="140"/>
        <end position="218"/>
    </location>
</feature>
<dbReference type="Proteomes" id="UP001177003">
    <property type="component" value="Chromosome 1"/>
</dbReference>
<dbReference type="Gene3D" id="2.60.40.2700">
    <property type="match status" value="1"/>
</dbReference>
<protein>
    <recommendedName>
        <fullName evidence="5">Protein kinase domain-containing protein</fullName>
    </recommendedName>
</protein>
<dbReference type="Pfam" id="PF23080">
    <property type="entry name" value="DUF7046"/>
    <property type="match status" value="1"/>
</dbReference>
<dbReference type="InterPro" id="IPR056284">
    <property type="entry name" value="AIR9-like_A9"/>
</dbReference>
<dbReference type="PANTHER" id="PTHR31149">
    <property type="entry name" value="EXPRESSED PROTEIN"/>
    <property type="match status" value="1"/>
</dbReference>
<evidence type="ECO:0008006" key="5">
    <source>
        <dbReference type="Google" id="ProtNLM"/>
    </source>
</evidence>
<feature type="domain" description="DUF7046" evidence="1">
    <location>
        <begin position="261"/>
        <end position="345"/>
    </location>
</feature>
<evidence type="ECO:0000259" key="2">
    <source>
        <dbReference type="Pfam" id="PF23197"/>
    </source>
</evidence>
<reference evidence="3" key="1">
    <citation type="submission" date="2023-04" db="EMBL/GenBank/DDBJ databases">
        <authorList>
            <person name="Vijverberg K."/>
            <person name="Xiong W."/>
            <person name="Schranz E."/>
        </authorList>
    </citation>
    <scope>NUCLEOTIDE SEQUENCE</scope>
</reference>
<sequence length="348" mass="40682">MIRKYDDERRFLSHLVTLRYKERNIDEIIFPEIRKQAKPNSLQTFRKIAYQCLSMDRKQRPTMAVVIKQLQISLEFQIGQQRFSQAERDHREKNNLMHRTSKVFFSVMKNLFLFSNRVNSDRSNDRGNSYLEEDSPGIKEFQIIGDAKPGGKLLVCGFPLHGTSQCMFQWVHYHRDVTLEYIEGATSPEYIVTADDVDKLIAVECIPMDDHGRQGEIVRLFANEQNKIICDPEMQEEIDKYMAAGQASFSILLLMDSSENREQTTFTLRRSNYQVKINRTQEIFIQGEYTNDVSIKIPSGLPTQFVLTYSDGSSHPFNTFQDARMRDTLVLTMRMFQRKVLDERRNAT</sequence>
<dbReference type="PANTHER" id="PTHR31149:SF7">
    <property type="entry name" value="EXPRESSED PROTEIN"/>
    <property type="match status" value="1"/>
</dbReference>
<keyword evidence="4" id="KW-1185">Reference proteome</keyword>
<dbReference type="Gene3D" id="1.10.510.10">
    <property type="entry name" value="Transferase(Phosphotransferase) domain 1"/>
    <property type="match status" value="1"/>
</dbReference>
<dbReference type="AlphaFoldDB" id="A0AA35VHT3"/>
<gene>
    <name evidence="3" type="ORF">LSALG_LOCUS9552</name>
</gene>